<feature type="transmembrane region" description="Helical" evidence="9">
    <location>
        <begin position="45"/>
        <end position="62"/>
    </location>
</feature>
<dbReference type="GO" id="GO:0005886">
    <property type="term" value="C:plasma membrane"/>
    <property type="evidence" value="ECO:0007669"/>
    <property type="project" value="TreeGrafter"/>
</dbReference>
<feature type="domain" description="Protein kinase" evidence="10">
    <location>
        <begin position="1"/>
        <end position="160"/>
    </location>
</feature>
<dbReference type="InterPro" id="IPR000719">
    <property type="entry name" value="Prot_kinase_dom"/>
</dbReference>
<name>A0AAP0I451_9MAGN</name>
<keyword evidence="9" id="KW-1133">Transmembrane helix</keyword>
<protein>
    <recommendedName>
        <fullName evidence="1">non-specific serine/threonine protein kinase</fullName>
        <ecNumber evidence="1">2.7.11.1</ecNumber>
    </recommendedName>
</protein>
<keyword evidence="9" id="KW-0472">Membrane</keyword>
<keyword evidence="2" id="KW-0723">Serine/threonine-protein kinase</keyword>
<dbReference type="InterPro" id="IPR001245">
    <property type="entry name" value="Ser-Thr/Tyr_kinase_cat_dom"/>
</dbReference>
<keyword evidence="4" id="KW-0547">Nucleotide-binding</keyword>
<dbReference type="InterPro" id="IPR011009">
    <property type="entry name" value="Kinase-like_dom_sf"/>
</dbReference>
<keyword evidence="6" id="KW-0067">ATP-binding</keyword>
<accession>A0AAP0I451</accession>
<keyword evidence="5" id="KW-0418">Kinase</keyword>
<comment type="catalytic activity">
    <reaction evidence="8">
        <text>L-seryl-[protein] + ATP = O-phospho-L-seryl-[protein] + ADP + H(+)</text>
        <dbReference type="Rhea" id="RHEA:17989"/>
        <dbReference type="Rhea" id="RHEA-COMP:9863"/>
        <dbReference type="Rhea" id="RHEA-COMP:11604"/>
        <dbReference type="ChEBI" id="CHEBI:15378"/>
        <dbReference type="ChEBI" id="CHEBI:29999"/>
        <dbReference type="ChEBI" id="CHEBI:30616"/>
        <dbReference type="ChEBI" id="CHEBI:83421"/>
        <dbReference type="ChEBI" id="CHEBI:456216"/>
        <dbReference type="EC" id="2.7.11.1"/>
    </reaction>
</comment>
<reference evidence="11 12" key="1">
    <citation type="submission" date="2024-01" db="EMBL/GenBank/DDBJ databases">
        <title>Genome assemblies of Stephania.</title>
        <authorList>
            <person name="Yang L."/>
        </authorList>
    </citation>
    <scope>NUCLEOTIDE SEQUENCE [LARGE SCALE GENOMIC DNA]</scope>
    <source>
        <strain evidence="11">YNDBR</strain>
        <tissue evidence="11">Leaf</tissue>
    </source>
</reference>
<keyword evidence="12" id="KW-1185">Reference proteome</keyword>
<evidence type="ECO:0000256" key="2">
    <source>
        <dbReference type="ARBA" id="ARBA00022527"/>
    </source>
</evidence>
<dbReference type="EMBL" id="JBBNAF010000010">
    <property type="protein sequence ID" value="KAK9108285.1"/>
    <property type="molecule type" value="Genomic_DNA"/>
</dbReference>
<evidence type="ECO:0000256" key="5">
    <source>
        <dbReference type="ARBA" id="ARBA00022777"/>
    </source>
</evidence>
<sequence length="160" mass="17760">MGSDMIRPHVAVHALVTACCRGFLDVMDTLLKATIFIGILVKLRFYAISVIGLLVYHCYGLVFQHDPVIGGSLLLTYTTGYIAPLLLACFICGSIASMLGLSSLDQSRSTSLDWAMRRDIILGIARGVLYLHQDSRLRIVHRDLKASNVLLRRGDESKYF</sequence>
<keyword evidence="9" id="KW-0812">Transmembrane</keyword>
<evidence type="ECO:0000256" key="7">
    <source>
        <dbReference type="ARBA" id="ARBA00047899"/>
    </source>
</evidence>
<gene>
    <name evidence="11" type="ORF">Syun_024296</name>
</gene>
<feature type="transmembrane region" description="Helical" evidence="9">
    <location>
        <begin position="82"/>
        <end position="101"/>
    </location>
</feature>
<evidence type="ECO:0000259" key="10">
    <source>
        <dbReference type="PROSITE" id="PS50011"/>
    </source>
</evidence>
<evidence type="ECO:0000256" key="9">
    <source>
        <dbReference type="SAM" id="Phobius"/>
    </source>
</evidence>
<dbReference type="Proteomes" id="UP001420932">
    <property type="component" value="Unassembled WGS sequence"/>
</dbReference>
<comment type="catalytic activity">
    <reaction evidence="7">
        <text>L-threonyl-[protein] + ATP = O-phospho-L-threonyl-[protein] + ADP + H(+)</text>
        <dbReference type="Rhea" id="RHEA:46608"/>
        <dbReference type="Rhea" id="RHEA-COMP:11060"/>
        <dbReference type="Rhea" id="RHEA-COMP:11605"/>
        <dbReference type="ChEBI" id="CHEBI:15378"/>
        <dbReference type="ChEBI" id="CHEBI:30013"/>
        <dbReference type="ChEBI" id="CHEBI:30616"/>
        <dbReference type="ChEBI" id="CHEBI:61977"/>
        <dbReference type="ChEBI" id="CHEBI:456216"/>
        <dbReference type="EC" id="2.7.11.1"/>
    </reaction>
</comment>
<dbReference type="Gene3D" id="1.10.510.10">
    <property type="entry name" value="Transferase(Phosphotransferase) domain 1"/>
    <property type="match status" value="1"/>
</dbReference>
<dbReference type="AlphaFoldDB" id="A0AAP0I451"/>
<dbReference type="SUPFAM" id="SSF56112">
    <property type="entry name" value="Protein kinase-like (PK-like)"/>
    <property type="match status" value="1"/>
</dbReference>
<evidence type="ECO:0000256" key="6">
    <source>
        <dbReference type="ARBA" id="ARBA00022840"/>
    </source>
</evidence>
<dbReference type="GO" id="GO:0005524">
    <property type="term" value="F:ATP binding"/>
    <property type="evidence" value="ECO:0007669"/>
    <property type="project" value="UniProtKB-KW"/>
</dbReference>
<evidence type="ECO:0000256" key="3">
    <source>
        <dbReference type="ARBA" id="ARBA00022679"/>
    </source>
</evidence>
<dbReference type="PROSITE" id="PS51257">
    <property type="entry name" value="PROKAR_LIPOPROTEIN"/>
    <property type="match status" value="1"/>
</dbReference>
<evidence type="ECO:0000256" key="1">
    <source>
        <dbReference type="ARBA" id="ARBA00012513"/>
    </source>
</evidence>
<dbReference type="PROSITE" id="PS00108">
    <property type="entry name" value="PROTEIN_KINASE_ST"/>
    <property type="match status" value="1"/>
</dbReference>
<evidence type="ECO:0000256" key="8">
    <source>
        <dbReference type="ARBA" id="ARBA00048679"/>
    </source>
</evidence>
<proteinExistence type="predicted"/>
<dbReference type="GO" id="GO:0004674">
    <property type="term" value="F:protein serine/threonine kinase activity"/>
    <property type="evidence" value="ECO:0007669"/>
    <property type="project" value="UniProtKB-KW"/>
</dbReference>
<dbReference type="PROSITE" id="PS50011">
    <property type="entry name" value="PROTEIN_KINASE_DOM"/>
    <property type="match status" value="1"/>
</dbReference>
<dbReference type="EC" id="2.7.11.1" evidence="1"/>
<dbReference type="FunFam" id="1.10.510.10:FF:001023">
    <property type="entry name" value="Os07g0541700 protein"/>
    <property type="match status" value="1"/>
</dbReference>
<evidence type="ECO:0000256" key="4">
    <source>
        <dbReference type="ARBA" id="ARBA00022741"/>
    </source>
</evidence>
<dbReference type="PANTHER" id="PTHR27002">
    <property type="entry name" value="RECEPTOR-LIKE SERINE/THREONINE-PROTEIN KINASE SD1-8"/>
    <property type="match status" value="1"/>
</dbReference>
<dbReference type="PANTHER" id="PTHR27002:SF973">
    <property type="entry name" value="S-LOCUS GLYCOPROTEIN DOMAIN-CONTAINING PROTEIN-RELATED"/>
    <property type="match status" value="1"/>
</dbReference>
<evidence type="ECO:0000313" key="12">
    <source>
        <dbReference type="Proteomes" id="UP001420932"/>
    </source>
</evidence>
<keyword evidence="3" id="KW-0808">Transferase</keyword>
<comment type="caution">
    <text evidence="11">The sequence shown here is derived from an EMBL/GenBank/DDBJ whole genome shotgun (WGS) entry which is preliminary data.</text>
</comment>
<dbReference type="Pfam" id="PF07714">
    <property type="entry name" value="PK_Tyr_Ser-Thr"/>
    <property type="match status" value="1"/>
</dbReference>
<evidence type="ECO:0000313" key="11">
    <source>
        <dbReference type="EMBL" id="KAK9108285.1"/>
    </source>
</evidence>
<organism evidence="11 12">
    <name type="scientific">Stephania yunnanensis</name>
    <dbReference type="NCBI Taxonomy" id="152371"/>
    <lineage>
        <taxon>Eukaryota</taxon>
        <taxon>Viridiplantae</taxon>
        <taxon>Streptophyta</taxon>
        <taxon>Embryophyta</taxon>
        <taxon>Tracheophyta</taxon>
        <taxon>Spermatophyta</taxon>
        <taxon>Magnoliopsida</taxon>
        <taxon>Ranunculales</taxon>
        <taxon>Menispermaceae</taxon>
        <taxon>Menispermoideae</taxon>
        <taxon>Cissampelideae</taxon>
        <taxon>Stephania</taxon>
    </lineage>
</organism>
<dbReference type="InterPro" id="IPR008271">
    <property type="entry name" value="Ser/Thr_kinase_AS"/>
</dbReference>